<evidence type="ECO:0000313" key="2">
    <source>
        <dbReference type="Proteomes" id="UP000648914"/>
    </source>
</evidence>
<evidence type="ECO:0008006" key="3">
    <source>
        <dbReference type="Google" id="ProtNLM"/>
    </source>
</evidence>
<protein>
    <recommendedName>
        <fullName evidence="3">Receptor protein-tyrosine kinase</fullName>
    </recommendedName>
</protein>
<keyword evidence="2" id="KW-1185">Reference proteome</keyword>
<gene>
    <name evidence="1" type="ORF">YA0852_29635</name>
</gene>
<organism evidence="1 2">
    <name type="scientific">Pseudomonas synxantha</name>
    <dbReference type="NCBI Taxonomy" id="47883"/>
    <lineage>
        <taxon>Bacteria</taxon>
        <taxon>Pseudomonadati</taxon>
        <taxon>Pseudomonadota</taxon>
        <taxon>Gammaproteobacteria</taxon>
        <taxon>Pseudomonadales</taxon>
        <taxon>Pseudomonadaceae</taxon>
        <taxon>Pseudomonas</taxon>
    </lineage>
</organism>
<dbReference type="Proteomes" id="UP000648914">
    <property type="component" value="Unassembled WGS sequence"/>
</dbReference>
<reference evidence="1 2" key="1">
    <citation type="submission" date="2020-12" db="EMBL/GenBank/DDBJ databases">
        <title>Comparative genomic insights into the epidemiology and virulence of plant pathogenic Pseudomonads from Turkey.</title>
        <authorList>
            <person name="Dillon M."/>
            <person name="Ruiz-Bedoya T."/>
            <person name="Bendalovic-Torma C."/>
            <person name="Guttman K.M."/>
            <person name="Kwak H."/>
            <person name="Middleton M.A."/>
            <person name="Wang P.W."/>
            <person name="Horuz S."/>
            <person name="Aysan Y."/>
            <person name="Guttman D.S."/>
        </authorList>
    </citation>
    <scope>NUCLEOTIDE SEQUENCE [LARGE SCALE GENOMIC DNA]</scope>
    <source>
        <strain evidence="1 2">S5_IA_2b</strain>
    </source>
</reference>
<accession>A0ABS0USK0</accession>
<name>A0ABS0USK0_9PSED</name>
<comment type="caution">
    <text evidence="1">The sequence shown here is derived from an EMBL/GenBank/DDBJ whole genome shotgun (WGS) entry which is preliminary data.</text>
</comment>
<proteinExistence type="predicted"/>
<dbReference type="EMBL" id="JAEILG010000116">
    <property type="protein sequence ID" value="MBI6568239.1"/>
    <property type="molecule type" value="Genomic_DNA"/>
</dbReference>
<sequence>MRVGANQETLSEVYYHPIGAAIRWAGLWRFRQEIAKALASHHSWQLPETLNCPRCAELRLHICRIYDAIFHGELPYGKNGITMNDKSLWDSPDLTVRHVDLKRWMLDHYPSQRPAFLFSRCERIAHPVISMEAAHALLVERETLKTQLEQCGRQLLALQEQQKKQGQSPSACTFCPLSDRAEATYLHIIGAMLTLMLGRSPAGTQYSSFNSQEAITSALIAHHGHLMGITERTLQGKFAQARRKLQSAVS</sequence>
<evidence type="ECO:0000313" key="1">
    <source>
        <dbReference type="EMBL" id="MBI6568239.1"/>
    </source>
</evidence>